<accession>A0A4R0X6L3</accession>
<evidence type="ECO:0000313" key="1">
    <source>
        <dbReference type="EMBL" id="TCG05866.1"/>
    </source>
</evidence>
<name>A0A4R0X6L3_9BURK</name>
<evidence type="ECO:0000313" key="2">
    <source>
        <dbReference type="Proteomes" id="UP000294200"/>
    </source>
</evidence>
<comment type="caution">
    <text evidence="1">The sequence shown here is derived from an EMBL/GenBank/DDBJ whole genome shotgun (WGS) entry which is preliminary data.</text>
</comment>
<organism evidence="1 2">
    <name type="scientific">Paraburkholderia steynii</name>
    <dbReference type="NCBI Taxonomy" id="1245441"/>
    <lineage>
        <taxon>Bacteria</taxon>
        <taxon>Pseudomonadati</taxon>
        <taxon>Pseudomonadota</taxon>
        <taxon>Betaproteobacteria</taxon>
        <taxon>Burkholderiales</taxon>
        <taxon>Burkholderiaceae</taxon>
        <taxon>Paraburkholderia</taxon>
    </lineage>
</organism>
<reference evidence="1 2" key="1">
    <citation type="submission" date="2017-02" db="EMBL/GenBank/DDBJ databases">
        <title>Paraburkholderia sophoroidis sp. nov. and Paraburkholderia steynii sp. nov. rhizobial symbionts of the fynbos legume Hypocalyptus sophoroides.</title>
        <authorList>
            <person name="Steenkamp E.T."/>
            <person name="Beukes C.W."/>
            <person name="Van Zyl E."/>
            <person name="Avontuur J."/>
            <person name="Chan W.Y."/>
            <person name="Hassen A."/>
            <person name="Palmer M."/>
            <person name="Mthombeni L."/>
            <person name="Phalane F."/>
            <person name="Sereme K."/>
            <person name="Venter S.N."/>
        </authorList>
    </citation>
    <scope>NUCLEOTIDE SEQUENCE [LARGE SCALE GENOMIC DNA]</scope>
    <source>
        <strain evidence="1 2">HC1.1ba</strain>
    </source>
</reference>
<proteinExistence type="predicted"/>
<gene>
    <name evidence="1" type="ORF">BZM27_30485</name>
</gene>
<dbReference type="Proteomes" id="UP000294200">
    <property type="component" value="Unassembled WGS sequence"/>
</dbReference>
<sequence>MTFLGGALLSLAFSGECLRGFSTAARPATPIVGRKRPISGSSRTIAVKIKPEQPCTVLRELRMYVNVGSVTQYLGKQDAGDAPAPARRRHIHGMNDLGALGGEAVSNAKDFMGNLQLHHAQDC</sequence>
<protein>
    <submittedName>
        <fullName evidence="1">Uncharacterized protein</fullName>
    </submittedName>
</protein>
<keyword evidence="2" id="KW-1185">Reference proteome</keyword>
<dbReference type="EMBL" id="MWML01000140">
    <property type="protein sequence ID" value="TCG05866.1"/>
    <property type="molecule type" value="Genomic_DNA"/>
</dbReference>
<dbReference type="AlphaFoldDB" id="A0A4R0X6L3"/>